<keyword evidence="1" id="KW-0614">Plasmid</keyword>
<gene>
    <name evidence="1" type="ORF">Psest_4398</name>
</gene>
<name>L0GU79_STUST</name>
<dbReference type="Pfam" id="PF05930">
    <property type="entry name" value="Phage_AlpA"/>
    <property type="match status" value="1"/>
</dbReference>
<dbReference type="RefSeq" id="WP_015279014.1">
    <property type="nucleotide sequence ID" value="NC_019938.1"/>
</dbReference>
<dbReference type="Proteomes" id="UP000010820">
    <property type="component" value="Plasmid pPSEST02"/>
</dbReference>
<evidence type="ECO:0000313" key="1">
    <source>
        <dbReference type="EMBL" id="AGA88864.1"/>
    </source>
</evidence>
<dbReference type="InterPro" id="IPR010260">
    <property type="entry name" value="AlpA"/>
</dbReference>
<accession>L0GU79</accession>
<dbReference type="InterPro" id="IPR009061">
    <property type="entry name" value="DNA-bd_dom_put_sf"/>
</dbReference>
<evidence type="ECO:0000313" key="2">
    <source>
        <dbReference type="Proteomes" id="UP000010820"/>
    </source>
</evidence>
<proteinExistence type="predicted"/>
<dbReference type="EMBL" id="CP003073">
    <property type="protein sequence ID" value="AGA88864.1"/>
    <property type="molecule type" value="Genomic_DNA"/>
</dbReference>
<dbReference type="KEGG" id="psh:Psest_4398"/>
<dbReference type="AlphaFoldDB" id="L0GU79"/>
<dbReference type="Gene3D" id="1.10.10.60">
    <property type="entry name" value="Homeodomain-like"/>
    <property type="match status" value="1"/>
</dbReference>
<reference evidence="1 2" key="1">
    <citation type="submission" date="2011-10" db="EMBL/GenBank/DDBJ databases">
        <title>Complete sequence of plasmid 2 of Pseudomonas stutzeri RCH2.</title>
        <authorList>
            <consortium name="US DOE Joint Genome Institute"/>
            <person name="Lucas S."/>
            <person name="Han J."/>
            <person name="Lapidus A."/>
            <person name="Cheng J.-F."/>
            <person name="Goodwin L."/>
            <person name="Pitluck S."/>
            <person name="Peters L."/>
            <person name="Ovchinnikova G."/>
            <person name="Zeytun A."/>
            <person name="Lu M."/>
            <person name="Detter J.C."/>
            <person name="Han C."/>
            <person name="Tapia R."/>
            <person name="Land M."/>
            <person name="Hauser L."/>
            <person name="Kyrpides N."/>
            <person name="Ivanova N."/>
            <person name="Pagani I."/>
            <person name="Chakraborty R."/>
            <person name="Arkin A."/>
            <person name="Dehal P."/>
            <person name="Wall J."/>
            <person name="Hazen T."/>
            <person name="Woyke T."/>
        </authorList>
    </citation>
    <scope>NUCLEOTIDE SEQUENCE [LARGE SCALE GENOMIC DNA]</scope>
    <source>
        <strain evidence="1 2">RCH2</strain>
        <plasmid evidence="1 2">pPSEST02</plasmid>
    </source>
</reference>
<sequence>MKIETHRHSGKQTAADLGISEATLCRWAKDPRFPQPLRITRRVVRYDLEAIKRHLSGEA</sequence>
<geneLocation type="plasmid" evidence="1 2">
    <name>pPSEST02</name>
</geneLocation>
<dbReference type="PATRIC" id="fig|644801.3.peg.4294"/>
<organism evidence="1 2">
    <name type="scientific">Stutzerimonas stutzeri RCH2</name>
    <dbReference type="NCBI Taxonomy" id="644801"/>
    <lineage>
        <taxon>Bacteria</taxon>
        <taxon>Pseudomonadati</taxon>
        <taxon>Pseudomonadota</taxon>
        <taxon>Gammaproteobacteria</taxon>
        <taxon>Pseudomonadales</taxon>
        <taxon>Pseudomonadaceae</taxon>
        <taxon>Stutzerimonas</taxon>
    </lineage>
</organism>
<dbReference type="SUPFAM" id="SSF46955">
    <property type="entry name" value="Putative DNA-binding domain"/>
    <property type="match status" value="1"/>
</dbReference>
<dbReference type="HOGENOM" id="CLU_2957242_0_0_6"/>
<protein>
    <submittedName>
        <fullName evidence="1">Putative transcriptional regulator</fullName>
    </submittedName>
</protein>